<evidence type="ECO:0000256" key="4">
    <source>
        <dbReference type="ARBA" id="ARBA00023139"/>
    </source>
</evidence>
<evidence type="ECO:0000313" key="8">
    <source>
        <dbReference type="Proteomes" id="UP001596147"/>
    </source>
</evidence>
<dbReference type="InterPro" id="IPR006059">
    <property type="entry name" value="SBP"/>
</dbReference>
<organism evidence="7 8">
    <name type="scientific">Lederbergia graminis</name>
    <dbReference type="NCBI Taxonomy" id="735518"/>
    <lineage>
        <taxon>Bacteria</taxon>
        <taxon>Bacillati</taxon>
        <taxon>Bacillota</taxon>
        <taxon>Bacilli</taxon>
        <taxon>Bacillales</taxon>
        <taxon>Bacillaceae</taxon>
        <taxon>Lederbergia</taxon>
    </lineage>
</organism>
<keyword evidence="4" id="KW-0564">Palmitate</keyword>
<dbReference type="InterPro" id="IPR050490">
    <property type="entry name" value="Bact_solute-bd_prot1"/>
</dbReference>
<dbReference type="RefSeq" id="WP_382349687.1">
    <property type="nucleotide sequence ID" value="NZ_JBHSMC010000010.1"/>
</dbReference>
<evidence type="ECO:0000256" key="2">
    <source>
        <dbReference type="ARBA" id="ARBA00022729"/>
    </source>
</evidence>
<evidence type="ECO:0000256" key="6">
    <source>
        <dbReference type="SAM" id="SignalP"/>
    </source>
</evidence>
<reference evidence="8" key="1">
    <citation type="journal article" date="2019" name="Int. J. Syst. Evol. Microbiol.">
        <title>The Global Catalogue of Microorganisms (GCM) 10K type strain sequencing project: providing services to taxonomists for standard genome sequencing and annotation.</title>
        <authorList>
            <consortium name="The Broad Institute Genomics Platform"/>
            <consortium name="The Broad Institute Genome Sequencing Center for Infectious Disease"/>
            <person name="Wu L."/>
            <person name="Ma J."/>
        </authorList>
    </citation>
    <scope>NUCLEOTIDE SEQUENCE [LARGE SCALE GENOMIC DNA]</scope>
    <source>
        <strain evidence="8">CGMCC 1.12237</strain>
    </source>
</reference>
<dbReference type="Pfam" id="PF01547">
    <property type="entry name" value="SBP_bac_1"/>
    <property type="match status" value="1"/>
</dbReference>
<evidence type="ECO:0000256" key="3">
    <source>
        <dbReference type="ARBA" id="ARBA00023136"/>
    </source>
</evidence>
<sequence length="452" mass="51536">MKGKMKVFLFLVIFAVVIAGCSSNKKSDNDANGDNAAGNVPTEITYTHEFDLEGEIDFWSWDEMFEDVIVEFNKLYPNIKVNLTVLPMGELHDNLATTIAAGRGAPDAVHVEQGQFPRYQAEGLLVDFLQPEYNLQRYKDLQSEYNWERWKSVDGKRLLGFPWDVTAGVFYYREDIYEQMGLPTDPEELGEYLQDPENVLDAARTLAANDIYMYEFRDSPAIQYGDAVGYFDSELNYTRNDERMIELLDFVKEGVQIGWAPQMSLVFSDEGKQLVKQGKAASFPAGTNGSRHLEEAFPDLKGKWRVTKVPAGVNFGLGGSTFSIPEQSDSKDAAFAFLEFLNFSEEAWKIYVDKAVQPAWKHITQLPWYLEHTNEYLGGQKDFAFYETIVDNIPVRRVTPLDGPAWPLYIDKINESIDKNIDSRTTLQQIEDNTLKQLGPDIEKLKEEYGME</sequence>
<keyword evidence="8" id="KW-1185">Reference proteome</keyword>
<evidence type="ECO:0000256" key="1">
    <source>
        <dbReference type="ARBA" id="ARBA00022475"/>
    </source>
</evidence>
<evidence type="ECO:0000256" key="5">
    <source>
        <dbReference type="ARBA" id="ARBA00023288"/>
    </source>
</evidence>
<feature type="signal peptide" evidence="6">
    <location>
        <begin position="1"/>
        <end position="19"/>
    </location>
</feature>
<keyword evidence="3" id="KW-0472">Membrane</keyword>
<dbReference type="PANTHER" id="PTHR43649">
    <property type="entry name" value="ARABINOSE-BINDING PROTEIN-RELATED"/>
    <property type="match status" value="1"/>
</dbReference>
<gene>
    <name evidence="7" type="ORF">ACFPM4_07575</name>
</gene>
<protein>
    <submittedName>
        <fullName evidence="7">ABC transporter substrate-binding protein</fullName>
    </submittedName>
</protein>
<evidence type="ECO:0000313" key="7">
    <source>
        <dbReference type="EMBL" id="MFC5464609.1"/>
    </source>
</evidence>
<dbReference type="PROSITE" id="PS51257">
    <property type="entry name" value="PROKAR_LIPOPROTEIN"/>
    <property type="match status" value="1"/>
</dbReference>
<dbReference type="PANTHER" id="PTHR43649:SF33">
    <property type="entry name" value="POLYGALACTURONAN_RHAMNOGALACTURONAN-BINDING PROTEIN YTCQ"/>
    <property type="match status" value="1"/>
</dbReference>
<keyword evidence="2 6" id="KW-0732">Signal</keyword>
<dbReference type="Proteomes" id="UP001596147">
    <property type="component" value="Unassembled WGS sequence"/>
</dbReference>
<accession>A0ABW0LFQ0</accession>
<dbReference type="SUPFAM" id="SSF53850">
    <property type="entry name" value="Periplasmic binding protein-like II"/>
    <property type="match status" value="1"/>
</dbReference>
<dbReference type="Gene3D" id="3.40.190.10">
    <property type="entry name" value="Periplasmic binding protein-like II"/>
    <property type="match status" value="1"/>
</dbReference>
<dbReference type="EMBL" id="JBHSMC010000010">
    <property type="protein sequence ID" value="MFC5464609.1"/>
    <property type="molecule type" value="Genomic_DNA"/>
</dbReference>
<feature type="chain" id="PRO_5046439063" evidence="6">
    <location>
        <begin position="20"/>
        <end position="452"/>
    </location>
</feature>
<proteinExistence type="predicted"/>
<keyword evidence="1" id="KW-1003">Cell membrane</keyword>
<name>A0ABW0LFQ0_9BACI</name>
<keyword evidence="5" id="KW-0449">Lipoprotein</keyword>
<comment type="caution">
    <text evidence="7">The sequence shown here is derived from an EMBL/GenBank/DDBJ whole genome shotgun (WGS) entry which is preliminary data.</text>
</comment>